<keyword evidence="5 6" id="KW-0472">Membrane</keyword>
<feature type="transmembrane region" description="Helical" evidence="6">
    <location>
        <begin position="88"/>
        <end position="106"/>
    </location>
</feature>
<accession>A0A853GSL1</accession>
<gene>
    <name evidence="7" type="ORF">H0A62_05985</name>
</gene>
<evidence type="ECO:0000256" key="2">
    <source>
        <dbReference type="ARBA" id="ARBA00022448"/>
    </source>
</evidence>
<evidence type="ECO:0000256" key="5">
    <source>
        <dbReference type="ARBA" id="ARBA00023136"/>
    </source>
</evidence>
<comment type="subcellular location">
    <subcellularLocation>
        <location evidence="1">Membrane</location>
        <topology evidence="1">Multi-pass membrane protein</topology>
    </subcellularLocation>
</comment>
<dbReference type="AlphaFoldDB" id="A0A853GSL1"/>
<keyword evidence="3 6" id="KW-0812">Transmembrane</keyword>
<dbReference type="RefSeq" id="WP_130037295.1">
    <property type="nucleotide sequence ID" value="NZ_JACCEV010000001.1"/>
</dbReference>
<dbReference type="NCBIfam" id="TIGR00785">
    <property type="entry name" value="dass"/>
    <property type="match status" value="1"/>
</dbReference>
<feature type="transmembrane region" description="Helical" evidence="6">
    <location>
        <begin position="275"/>
        <end position="297"/>
    </location>
</feature>
<dbReference type="PANTHER" id="PTHR10283:SF82">
    <property type="entry name" value="SOLUTE CARRIER FAMILY 13 MEMBER 2"/>
    <property type="match status" value="1"/>
</dbReference>
<evidence type="ECO:0000256" key="4">
    <source>
        <dbReference type="ARBA" id="ARBA00022989"/>
    </source>
</evidence>
<dbReference type="GO" id="GO:0015141">
    <property type="term" value="F:succinate transmembrane transporter activity"/>
    <property type="evidence" value="ECO:0007669"/>
    <property type="project" value="UniProtKB-ARBA"/>
</dbReference>
<dbReference type="GO" id="GO:0005886">
    <property type="term" value="C:plasma membrane"/>
    <property type="evidence" value="ECO:0007669"/>
    <property type="project" value="TreeGrafter"/>
</dbReference>
<evidence type="ECO:0000256" key="6">
    <source>
        <dbReference type="SAM" id="Phobius"/>
    </source>
</evidence>
<feature type="transmembrane region" description="Helical" evidence="6">
    <location>
        <begin position="181"/>
        <end position="201"/>
    </location>
</feature>
<dbReference type="EMBL" id="JACCEV010000001">
    <property type="protein sequence ID" value="NYT85147.1"/>
    <property type="molecule type" value="Genomic_DNA"/>
</dbReference>
<feature type="transmembrane region" description="Helical" evidence="6">
    <location>
        <begin position="12"/>
        <end position="34"/>
    </location>
</feature>
<comment type="caution">
    <text evidence="7">The sequence shown here is derived from an EMBL/GenBank/DDBJ whole genome shotgun (WGS) entry which is preliminary data.</text>
</comment>
<feature type="transmembrane region" description="Helical" evidence="6">
    <location>
        <begin position="40"/>
        <end position="57"/>
    </location>
</feature>
<reference evidence="7 8" key="1">
    <citation type="submission" date="2020-07" db="EMBL/GenBank/DDBJ databases">
        <title>Taxonomic revisions and descriptions of new bacterial species based on genomic comparisons in the high-G+C-content subgroup of the family Alcaligenaceae.</title>
        <authorList>
            <person name="Szabo A."/>
            <person name="Felfoldi T."/>
        </authorList>
    </citation>
    <scope>NUCLEOTIDE SEQUENCE [LARGE SCALE GENOMIC DNA]</scope>
    <source>
        <strain evidence="7 8">DSM 25667</strain>
    </source>
</reference>
<dbReference type="Pfam" id="PF00939">
    <property type="entry name" value="Na_sulph_symp"/>
    <property type="match status" value="1"/>
</dbReference>
<keyword evidence="2" id="KW-0813">Transport</keyword>
<feature type="transmembrane region" description="Helical" evidence="6">
    <location>
        <begin position="151"/>
        <end position="169"/>
    </location>
</feature>
<evidence type="ECO:0000256" key="3">
    <source>
        <dbReference type="ARBA" id="ARBA00022692"/>
    </source>
</evidence>
<keyword evidence="4 6" id="KW-1133">Transmembrane helix</keyword>
<keyword evidence="8" id="KW-1185">Reference proteome</keyword>
<dbReference type="CDD" id="cd01115">
    <property type="entry name" value="SLC13_permease"/>
    <property type="match status" value="1"/>
</dbReference>
<feature type="transmembrane region" description="Helical" evidence="6">
    <location>
        <begin position="459"/>
        <end position="482"/>
    </location>
</feature>
<feature type="transmembrane region" description="Helical" evidence="6">
    <location>
        <begin position="64"/>
        <end position="82"/>
    </location>
</feature>
<proteinExistence type="predicted"/>
<feature type="transmembrane region" description="Helical" evidence="6">
    <location>
        <begin position="221"/>
        <end position="243"/>
    </location>
</feature>
<evidence type="ECO:0000256" key="1">
    <source>
        <dbReference type="ARBA" id="ARBA00004141"/>
    </source>
</evidence>
<protein>
    <submittedName>
        <fullName evidence="7">DASS family sodium-coupled anion symporter</fullName>
    </submittedName>
</protein>
<feature type="transmembrane region" description="Helical" evidence="6">
    <location>
        <begin position="303"/>
        <end position="320"/>
    </location>
</feature>
<dbReference type="PROSITE" id="PS01271">
    <property type="entry name" value="NA_SULFATE"/>
    <property type="match status" value="1"/>
</dbReference>
<feature type="transmembrane region" description="Helical" evidence="6">
    <location>
        <begin position="368"/>
        <end position="388"/>
    </location>
</feature>
<organism evidence="7 8">
    <name type="scientific">Pollutimonas harenae</name>
    <dbReference type="NCBI Taxonomy" id="657015"/>
    <lineage>
        <taxon>Bacteria</taxon>
        <taxon>Pseudomonadati</taxon>
        <taxon>Pseudomonadota</taxon>
        <taxon>Betaproteobacteria</taxon>
        <taxon>Burkholderiales</taxon>
        <taxon>Alcaligenaceae</taxon>
        <taxon>Pollutimonas</taxon>
    </lineage>
</organism>
<dbReference type="InterPro" id="IPR031312">
    <property type="entry name" value="Na/sul_symport_CS"/>
</dbReference>
<dbReference type="OrthoDB" id="9766267at2"/>
<feature type="transmembrane region" description="Helical" evidence="6">
    <location>
        <begin position="127"/>
        <end position="145"/>
    </location>
</feature>
<feature type="transmembrane region" description="Helical" evidence="6">
    <location>
        <begin position="340"/>
        <end position="362"/>
    </location>
</feature>
<dbReference type="Proteomes" id="UP000554144">
    <property type="component" value="Unassembled WGS sequence"/>
</dbReference>
<evidence type="ECO:0000313" key="8">
    <source>
        <dbReference type="Proteomes" id="UP000554144"/>
    </source>
</evidence>
<evidence type="ECO:0000313" key="7">
    <source>
        <dbReference type="EMBL" id="NYT85147.1"/>
    </source>
</evidence>
<sequence>MASTTEAPTSSRTAWVGLILGLFLFLVCIVSDPPGGMSEAAWSAAGLTLLMAVWWATEAIPIPATSLLPILLIPVLGIGTLGSATSPYANSVIFLFLGGFVIGLAMQRWNLHRRIALSILQAMGNKPRKQIAGLMIATGFLSMWVSNTATAIMMLPIGLSVADMLTAGSSSKEENNRFVTAMLLAIAYAASIGGIATLIGTPPNAFLAGFLSKTYGVEIGFGQWMLLGVPVAVIVMAFTWWWLTRKGFNLKGGDSSAAIGQALAELGPMSRGEKLVALVFVLAALAWIFRPILANYIPGLNDTSIAIAAALLLFAIPVDIRKRVFLMDWESADKLPWGVLLLFGGGLSLSGVIGTSGLAQWIAENMDWVATLPGLFMVVVVVVVILGLTELTSNTATAATFLPLLGALAIAQGIPPEMLAIPAAIAASCAFMMPVATPPNAIVFGTGHMKIQSMIRAGFVLNLVSVFVITGLCYLLIGMIWAH</sequence>
<feature type="transmembrane region" description="Helical" evidence="6">
    <location>
        <begin position="420"/>
        <end position="447"/>
    </location>
</feature>
<feature type="transmembrane region" description="Helical" evidence="6">
    <location>
        <begin position="395"/>
        <end position="414"/>
    </location>
</feature>
<name>A0A853GSL1_9BURK</name>
<dbReference type="PANTHER" id="PTHR10283">
    <property type="entry name" value="SOLUTE CARRIER FAMILY 13 MEMBER"/>
    <property type="match status" value="1"/>
</dbReference>
<dbReference type="InterPro" id="IPR001898">
    <property type="entry name" value="SLC13A/DASS"/>
</dbReference>